<feature type="region of interest" description="Disordered" evidence="1">
    <location>
        <begin position="300"/>
        <end position="323"/>
    </location>
</feature>
<feature type="region of interest" description="Disordered" evidence="1">
    <location>
        <begin position="1"/>
        <end position="20"/>
    </location>
</feature>
<feature type="domain" description="X-Tfes XVIPCD" evidence="3">
    <location>
        <begin position="319"/>
        <end position="417"/>
    </location>
</feature>
<name>A0ABP9AZ98_9GAMM</name>
<evidence type="ECO:0000313" key="5">
    <source>
        <dbReference type="Proteomes" id="UP001499959"/>
    </source>
</evidence>
<evidence type="ECO:0000313" key="4">
    <source>
        <dbReference type="EMBL" id="GAA4786689.1"/>
    </source>
</evidence>
<dbReference type="Gene3D" id="1.10.101.10">
    <property type="entry name" value="PGBD-like superfamily/PGBD"/>
    <property type="match status" value="1"/>
</dbReference>
<evidence type="ECO:0000259" key="3">
    <source>
        <dbReference type="Pfam" id="PF20410"/>
    </source>
</evidence>
<dbReference type="EMBL" id="BAABJE010000002">
    <property type="protein sequence ID" value="GAA4786689.1"/>
    <property type="molecule type" value="Genomic_DNA"/>
</dbReference>
<dbReference type="RefSeq" id="WP_345302157.1">
    <property type="nucleotide sequence ID" value="NZ_BAABJE010000002.1"/>
</dbReference>
<dbReference type="SUPFAM" id="SSF47090">
    <property type="entry name" value="PGBD-like"/>
    <property type="match status" value="1"/>
</dbReference>
<protein>
    <recommendedName>
        <fullName evidence="6">Peptidoglycan-binding protein</fullName>
    </recommendedName>
</protein>
<gene>
    <name evidence="4" type="ORF">GCM10023307_09510</name>
</gene>
<feature type="compositionally biased region" description="Basic and acidic residues" evidence="1">
    <location>
        <begin position="300"/>
        <end position="314"/>
    </location>
</feature>
<dbReference type="InterPro" id="IPR046519">
    <property type="entry name" value="X-Tfes_XVIPCD"/>
</dbReference>
<evidence type="ECO:0000256" key="1">
    <source>
        <dbReference type="SAM" id="MobiDB-lite"/>
    </source>
</evidence>
<comment type="caution">
    <text evidence="4">The sequence shown here is derived from an EMBL/GenBank/DDBJ whole genome shotgun (WGS) entry which is preliminary data.</text>
</comment>
<reference evidence="5" key="1">
    <citation type="journal article" date="2019" name="Int. J. Syst. Evol. Microbiol.">
        <title>The Global Catalogue of Microorganisms (GCM) 10K type strain sequencing project: providing services to taxonomists for standard genome sequencing and annotation.</title>
        <authorList>
            <consortium name="The Broad Institute Genomics Platform"/>
            <consortium name="The Broad Institute Genome Sequencing Center for Infectious Disease"/>
            <person name="Wu L."/>
            <person name="Ma J."/>
        </authorList>
    </citation>
    <scope>NUCLEOTIDE SEQUENCE [LARGE SCALE GENOMIC DNA]</scope>
    <source>
        <strain evidence="5">JCM 18204</strain>
    </source>
</reference>
<feature type="domain" description="Peptidoglycan binding-like" evidence="2">
    <location>
        <begin position="236"/>
        <end position="295"/>
    </location>
</feature>
<dbReference type="InterPro" id="IPR036365">
    <property type="entry name" value="PGBD-like_sf"/>
</dbReference>
<sequence length="441" mass="47671">MSRYEVYESTPQGREDVGRYADLEHHHPGKALAERGRIYADVNGQPEEMLWRPDKTGPQQTASGDYFVSKDFVLRVGDSRDVDVPAPAAGYIDGLDPRTGTMQIWSGPPDDPNREMIAQVRHMDPTSFEHRQAGDRIEYGETMGTQSGRGSKDGVVSDTAYPTHVHIDINTRYLGQLDRYLQDLDSGAITTDQRPAPSENIVGPAAVVTNVRDHEGQPVGPVDPLADGILAPGDKGDAVGVLQSQLNALGYTNRRGEPLVVDNDFGPGTEHALKQFQTDRGLPATGTADEAMRAAVEAAAREREQGTPERRTELRGAPSDPVLDSMRTHVHAMDRSIGRTPDEASERVAASLTAEWRTAGLTVPADGVVLGRKGTQAEAGEYVFAYTGSPERPNDVVGVKTAEAVRTPVEQSLARAESALNQQAIDAQQQSTTYTPARAMA</sequence>
<proteinExistence type="predicted"/>
<accession>A0ABP9AZ98</accession>
<organism evidence="4 5">
    <name type="scientific">Lysobacter hankyongensis</name>
    <dbReference type="NCBI Taxonomy" id="1176535"/>
    <lineage>
        <taxon>Bacteria</taxon>
        <taxon>Pseudomonadati</taxon>
        <taxon>Pseudomonadota</taxon>
        <taxon>Gammaproteobacteria</taxon>
        <taxon>Lysobacterales</taxon>
        <taxon>Lysobacteraceae</taxon>
        <taxon>Lysobacter</taxon>
    </lineage>
</organism>
<evidence type="ECO:0000259" key="2">
    <source>
        <dbReference type="Pfam" id="PF01471"/>
    </source>
</evidence>
<dbReference type="InterPro" id="IPR002477">
    <property type="entry name" value="Peptidoglycan-bd-like"/>
</dbReference>
<evidence type="ECO:0008006" key="6">
    <source>
        <dbReference type="Google" id="ProtNLM"/>
    </source>
</evidence>
<dbReference type="Pfam" id="PF20410">
    <property type="entry name" value="X-Tfes_XVIPCD"/>
    <property type="match status" value="1"/>
</dbReference>
<keyword evidence="5" id="KW-1185">Reference proteome</keyword>
<dbReference type="InterPro" id="IPR036366">
    <property type="entry name" value="PGBDSf"/>
</dbReference>
<dbReference type="Proteomes" id="UP001499959">
    <property type="component" value="Unassembled WGS sequence"/>
</dbReference>
<dbReference type="Pfam" id="PF01471">
    <property type="entry name" value="PG_binding_1"/>
    <property type="match status" value="1"/>
</dbReference>